<evidence type="ECO:0000313" key="1">
    <source>
        <dbReference type="EMBL" id="PBL03906.1"/>
    </source>
</evidence>
<evidence type="ECO:0000313" key="2">
    <source>
        <dbReference type="Proteomes" id="UP000217790"/>
    </source>
</evidence>
<dbReference type="Proteomes" id="UP000217790">
    <property type="component" value="Unassembled WGS sequence"/>
</dbReference>
<gene>
    <name evidence="1" type="ORF">ARMGADRAFT_910961</name>
</gene>
<proteinExistence type="predicted"/>
<dbReference type="AlphaFoldDB" id="A0A2H3E906"/>
<dbReference type="InParanoid" id="A0A2H3E906"/>
<name>A0A2H3E906_ARMGA</name>
<protein>
    <submittedName>
        <fullName evidence="1">Uncharacterized protein</fullName>
    </submittedName>
</protein>
<organism evidence="1 2">
    <name type="scientific">Armillaria gallica</name>
    <name type="common">Bulbous honey fungus</name>
    <name type="synonym">Armillaria bulbosa</name>
    <dbReference type="NCBI Taxonomy" id="47427"/>
    <lineage>
        <taxon>Eukaryota</taxon>
        <taxon>Fungi</taxon>
        <taxon>Dikarya</taxon>
        <taxon>Basidiomycota</taxon>
        <taxon>Agaricomycotina</taxon>
        <taxon>Agaricomycetes</taxon>
        <taxon>Agaricomycetidae</taxon>
        <taxon>Agaricales</taxon>
        <taxon>Marasmiineae</taxon>
        <taxon>Physalacriaceae</taxon>
        <taxon>Armillaria</taxon>
    </lineage>
</organism>
<reference evidence="2" key="1">
    <citation type="journal article" date="2017" name="Nat. Ecol. Evol.">
        <title>Genome expansion and lineage-specific genetic innovations in the forest pathogenic fungi Armillaria.</title>
        <authorList>
            <person name="Sipos G."/>
            <person name="Prasanna A.N."/>
            <person name="Walter M.C."/>
            <person name="O'Connor E."/>
            <person name="Balint B."/>
            <person name="Krizsan K."/>
            <person name="Kiss B."/>
            <person name="Hess J."/>
            <person name="Varga T."/>
            <person name="Slot J."/>
            <person name="Riley R."/>
            <person name="Boka B."/>
            <person name="Rigling D."/>
            <person name="Barry K."/>
            <person name="Lee J."/>
            <person name="Mihaltcheva S."/>
            <person name="LaButti K."/>
            <person name="Lipzen A."/>
            <person name="Waldron R."/>
            <person name="Moloney N.M."/>
            <person name="Sperisen C."/>
            <person name="Kredics L."/>
            <person name="Vagvoelgyi C."/>
            <person name="Patrignani A."/>
            <person name="Fitzpatrick D."/>
            <person name="Nagy I."/>
            <person name="Doyle S."/>
            <person name="Anderson J.B."/>
            <person name="Grigoriev I.V."/>
            <person name="Gueldener U."/>
            <person name="Muensterkoetter M."/>
            <person name="Nagy L.G."/>
        </authorList>
    </citation>
    <scope>NUCLEOTIDE SEQUENCE [LARGE SCALE GENOMIC DNA]</scope>
    <source>
        <strain evidence="2">Ar21-2</strain>
    </source>
</reference>
<dbReference type="EMBL" id="KZ293644">
    <property type="protein sequence ID" value="PBL03906.1"/>
    <property type="molecule type" value="Genomic_DNA"/>
</dbReference>
<keyword evidence="2" id="KW-1185">Reference proteome</keyword>
<accession>A0A2H3E906</accession>
<sequence length="57" mass="6449">MHIWEVMATEKHSGQLHGIDSYFSHCQPGGVVVHCLCCSKPGFNMRPGWETTLKDMM</sequence>
<dbReference type="OrthoDB" id="3149508at2759"/>